<dbReference type="EMBL" id="BDGG01000017">
    <property type="protein sequence ID" value="GAV08239.1"/>
    <property type="molecule type" value="Genomic_DNA"/>
</dbReference>
<dbReference type="AlphaFoldDB" id="A0A1D1WAF0"/>
<name>A0A1D1WAF0_RAMVA</name>
<proteinExistence type="predicted"/>
<dbReference type="Proteomes" id="UP000186922">
    <property type="component" value="Unassembled WGS sequence"/>
</dbReference>
<evidence type="ECO:0000256" key="1">
    <source>
        <dbReference type="SAM" id="MobiDB-lite"/>
    </source>
</evidence>
<organism evidence="2 3">
    <name type="scientific">Ramazzottius varieornatus</name>
    <name type="common">Water bear</name>
    <name type="synonym">Tardigrade</name>
    <dbReference type="NCBI Taxonomy" id="947166"/>
    <lineage>
        <taxon>Eukaryota</taxon>
        <taxon>Metazoa</taxon>
        <taxon>Ecdysozoa</taxon>
        <taxon>Tardigrada</taxon>
        <taxon>Eutardigrada</taxon>
        <taxon>Parachela</taxon>
        <taxon>Hypsibioidea</taxon>
        <taxon>Ramazzottiidae</taxon>
        <taxon>Ramazzottius</taxon>
    </lineage>
</organism>
<comment type="caution">
    <text evidence="2">The sequence shown here is derived from an EMBL/GenBank/DDBJ whole genome shotgun (WGS) entry which is preliminary data.</text>
</comment>
<gene>
    <name evidence="2" type="primary">RvY_17963-1</name>
    <name evidence="2" type="synonym">RvY_17963.1</name>
    <name evidence="2" type="ORF">RvY_17963</name>
</gene>
<protein>
    <submittedName>
        <fullName evidence="2">Uncharacterized protein</fullName>
    </submittedName>
</protein>
<keyword evidence="3" id="KW-1185">Reference proteome</keyword>
<feature type="region of interest" description="Disordered" evidence="1">
    <location>
        <begin position="168"/>
        <end position="188"/>
    </location>
</feature>
<feature type="compositionally biased region" description="Polar residues" evidence="1">
    <location>
        <begin position="177"/>
        <end position="188"/>
    </location>
</feature>
<evidence type="ECO:0000313" key="2">
    <source>
        <dbReference type="EMBL" id="GAV08239.1"/>
    </source>
</evidence>
<sequence length="228" mass="26035">MIPSSSVPRGNLQRSITHDFSTCDALLHSLCNNAQSSNAPASTFASWFCHGYPVLLADIPHLPVLRRSGNPLQMAQQRKNSLPSEELSLFIEVCVECHNVLYHAIMESQTERFYLYTSCVRQLTGDWILNQVDIFLFLAPPWQSYSRFTEYRGLVQYHIHTSASSFVSDSQSDSLDETSTQQAQRTSSRISRLTHADQNFVLHICTAQLFSCTLHPRPMYYCFRDFAQ</sequence>
<reference evidence="2 3" key="1">
    <citation type="journal article" date="2016" name="Nat. Commun.">
        <title>Extremotolerant tardigrade genome and improved radiotolerance of human cultured cells by tardigrade-unique protein.</title>
        <authorList>
            <person name="Hashimoto T."/>
            <person name="Horikawa D.D."/>
            <person name="Saito Y."/>
            <person name="Kuwahara H."/>
            <person name="Kozuka-Hata H."/>
            <person name="Shin-I T."/>
            <person name="Minakuchi Y."/>
            <person name="Ohishi K."/>
            <person name="Motoyama A."/>
            <person name="Aizu T."/>
            <person name="Enomoto A."/>
            <person name="Kondo K."/>
            <person name="Tanaka S."/>
            <person name="Hara Y."/>
            <person name="Koshikawa S."/>
            <person name="Sagara H."/>
            <person name="Miura T."/>
            <person name="Yokobori S."/>
            <person name="Miyagawa K."/>
            <person name="Suzuki Y."/>
            <person name="Kubo T."/>
            <person name="Oyama M."/>
            <person name="Kohara Y."/>
            <person name="Fujiyama A."/>
            <person name="Arakawa K."/>
            <person name="Katayama T."/>
            <person name="Toyoda A."/>
            <person name="Kunieda T."/>
        </authorList>
    </citation>
    <scope>NUCLEOTIDE SEQUENCE [LARGE SCALE GENOMIC DNA]</scope>
    <source>
        <strain evidence="2 3">YOKOZUNA-1</strain>
    </source>
</reference>
<evidence type="ECO:0000313" key="3">
    <source>
        <dbReference type="Proteomes" id="UP000186922"/>
    </source>
</evidence>
<accession>A0A1D1WAF0</accession>